<dbReference type="SUPFAM" id="SSF54001">
    <property type="entry name" value="Cysteine proteinases"/>
    <property type="match status" value="1"/>
</dbReference>
<protein>
    <recommendedName>
        <fullName evidence="1">Peptidase C1A papain C-terminal domain-containing protein</fullName>
    </recommendedName>
</protein>
<dbReference type="GO" id="GO:0006508">
    <property type="term" value="P:proteolysis"/>
    <property type="evidence" value="ECO:0007669"/>
    <property type="project" value="InterPro"/>
</dbReference>
<dbReference type="Gene3D" id="3.90.70.10">
    <property type="entry name" value="Cysteine proteinases"/>
    <property type="match status" value="2"/>
</dbReference>
<organism evidence="2 3">
    <name type="scientific">Massariosphaeria phaeospora</name>
    <dbReference type="NCBI Taxonomy" id="100035"/>
    <lineage>
        <taxon>Eukaryota</taxon>
        <taxon>Fungi</taxon>
        <taxon>Dikarya</taxon>
        <taxon>Ascomycota</taxon>
        <taxon>Pezizomycotina</taxon>
        <taxon>Dothideomycetes</taxon>
        <taxon>Pleosporomycetidae</taxon>
        <taxon>Pleosporales</taxon>
        <taxon>Pleosporales incertae sedis</taxon>
        <taxon>Massariosphaeria</taxon>
    </lineage>
</organism>
<reference evidence="2 3" key="1">
    <citation type="submission" date="2020-01" db="EMBL/GenBank/DDBJ databases">
        <authorList>
            <consortium name="DOE Joint Genome Institute"/>
            <person name="Haridas S."/>
            <person name="Albert R."/>
            <person name="Binder M."/>
            <person name="Bloem J."/>
            <person name="Labutti K."/>
            <person name="Salamov A."/>
            <person name="Andreopoulos B."/>
            <person name="Baker S.E."/>
            <person name="Barry K."/>
            <person name="Bills G."/>
            <person name="Bluhm B.H."/>
            <person name="Cannon C."/>
            <person name="Castanera R."/>
            <person name="Culley D.E."/>
            <person name="Daum C."/>
            <person name="Ezra D."/>
            <person name="Gonzalez J.B."/>
            <person name="Henrissat B."/>
            <person name="Kuo A."/>
            <person name="Liang C."/>
            <person name="Lipzen A."/>
            <person name="Lutzoni F."/>
            <person name="Magnuson J."/>
            <person name="Mondo S."/>
            <person name="Nolan M."/>
            <person name="Ohm R."/>
            <person name="Pangilinan J."/>
            <person name="Park H.-J.H."/>
            <person name="Ramirez L."/>
            <person name="Alfaro M."/>
            <person name="Sun H."/>
            <person name="Tritt A."/>
            <person name="Yoshinaga Y."/>
            <person name="Zwiers L.-H.L."/>
            <person name="Turgeon B.G."/>
            <person name="Goodwin S.B."/>
            <person name="Spatafora J.W."/>
            <person name="Crous P.W."/>
            <person name="Grigoriev I.V."/>
        </authorList>
    </citation>
    <scope>NUCLEOTIDE SEQUENCE [LARGE SCALE GENOMIC DNA]</scope>
    <source>
        <strain evidence="2 3">CBS 611.86</strain>
    </source>
</reference>
<evidence type="ECO:0000259" key="1">
    <source>
        <dbReference type="SMART" id="SM00645"/>
    </source>
</evidence>
<accession>A0A7C8M478</accession>
<feature type="domain" description="Peptidase C1A papain C-terminal" evidence="1">
    <location>
        <begin position="118"/>
        <end position="300"/>
    </location>
</feature>
<comment type="caution">
    <text evidence="2">The sequence shown here is derived from an EMBL/GenBank/DDBJ whole genome shotgun (WGS) entry which is preliminary data.</text>
</comment>
<keyword evidence="3" id="KW-1185">Reference proteome</keyword>
<name>A0A7C8M478_9PLEO</name>
<proteinExistence type="predicted"/>
<dbReference type="EMBL" id="JAADJZ010000020">
    <property type="protein sequence ID" value="KAF2868276.1"/>
    <property type="molecule type" value="Genomic_DNA"/>
</dbReference>
<dbReference type="InterPro" id="IPR000668">
    <property type="entry name" value="Peptidase_C1A_C"/>
</dbReference>
<gene>
    <name evidence="2" type="ORF">BDV95DRAFT_610238</name>
</gene>
<dbReference type="OrthoDB" id="2445485at2759"/>
<dbReference type="AlphaFoldDB" id="A0A7C8M478"/>
<dbReference type="Proteomes" id="UP000481861">
    <property type="component" value="Unassembled WGS sequence"/>
</dbReference>
<sequence>MAVMGRQDTRRRWLPFILISILRQHCLQRVPRPPNQLNTLLIADCTMRLSTSCLLVVGIAAQAIQAHQLLARLNSTNNWPPARIDRSSVFRSYNVAPVRRPRSEAQSQSPTALDDELLPQRVDWRDRWGTNWVASDQDLGECSGCAIAATTALVETMTRIQHGYWDKRSYYDLEQYISYNLREERDRSGRTTIANYTRLESVEDQKWWLHHVGPSTGGFLEYAEDGDGDFTYWNSSSQGPYYHPLIGDDADTRITLIVGYDDQRSAWIVMSTDGPDYHNNGYVEIGYGQVMIDDYIEFPRYGVTNLNADQWLRRRHRNGNILQSASGNNHRDLEVIRRSSDGNLLRLRRSSKGSKNWTAVGRSKVHDGDSGEPVAGHPVYLESSFDRQKEVLYLIQGESEARSFGHRYYDEEQGQWLQALRPIPGTIDAKTGISSQHAKSPTSTILQSGPSLIQSNVGLDFQDPCTSGNIYVAAVLENNTMALFWRPGGELSNCTQAGHLAANTTWTLGETFGSNIPDTPPVMIQDFWDTANETAIGGFQLLVAINGSVQHWQRLNHDIAASPPSPQHPRFELVGEFGDGNVRHVWGLVQGSFNFALEAIVEDGEGALWHWEYVGPDDGWVRRDRLPEECGGECE</sequence>
<evidence type="ECO:0000313" key="3">
    <source>
        <dbReference type="Proteomes" id="UP000481861"/>
    </source>
</evidence>
<evidence type="ECO:0000313" key="2">
    <source>
        <dbReference type="EMBL" id="KAF2868276.1"/>
    </source>
</evidence>
<dbReference type="InterPro" id="IPR038765">
    <property type="entry name" value="Papain-like_cys_pep_sf"/>
</dbReference>
<dbReference type="SMART" id="SM00645">
    <property type="entry name" value="Pept_C1"/>
    <property type="match status" value="1"/>
</dbReference>
<dbReference type="GO" id="GO:0008234">
    <property type="term" value="F:cysteine-type peptidase activity"/>
    <property type="evidence" value="ECO:0007669"/>
    <property type="project" value="InterPro"/>
</dbReference>